<dbReference type="Gene3D" id="3.80.10.10">
    <property type="entry name" value="Ribonuclease Inhibitor"/>
    <property type="match status" value="1"/>
</dbReference>
<dbReference type="RefSeq" id="WP_240830950.1">
    <property type="nucleotide sequence ID" value="NZ_JAKWBL010000003.1"/>
</dbReference>
<feature type="transmembrane region" description="Helical" evidence="4">
    <location>
        <begin position="47"/>
        <end position="70"/>
    </location>
</feature>
<evidence type="ECO:0000256" key="4">
    <source>
        <dbReference type="SAM" id="Phobius"/>
    </source>
</evidence>
<reference evidence="6 7" key="1">
    <citation type="submission" date="2022-02" db="EMBL/GenBank/DDBJ databases">
        <authorList>
            <person name="Min J."/>
        </authorList>
    </citation>
    <scope>NUCLEOTIDE SEQUENCE [LARGE SCALE GENOMIC DNA]</scope>
    <source>
        <strain evidence="6 7">GR10-1</strain>
    </source>
</reference>
<dbReference type="InterPro" id="IPR011429">
    <property type="entry name" value="Cyt_c_Planctomycete-type"/>
</dbReference>
<dbReference type="InterPro" id="IPR001611">
    <property type="entry name" value="Leu-rich_rpt"/>
</dbReference>
<dbReference type="SUPFAM" id="SSF52047">
    <property type="entry name" value="RNI-like"/>
    <property type="match status" value="1"/>
</dbReference>
<evidence type="ECO:0000256" key="2">
    <source>
        <dbReference type="ARBA" id="ARBA00023004"/>
    </source>
</evidence>
<sequence>MIFYLSIFDFAGRMHPVLVHLPIGILMLVCLYFIFVKIEKRQEQRHFISAALFWGMLSAVGACVSGLALANSGDYEASAVANHQWMGIATAVVSIVCYFIHKQQWLYTKWAMLLLFIFITIAGHLGGSITHGEDYLTAPFTSDGAQGGKTVFKPMPNVQEAFVYNDIIKPILSSKCYSCHGTSKQKGKLRLDEPDFILKGGKDGPAIAWDHADESKLIKLILLPETDEDHMPPKEKPQLTKVEMDLLQWWVNSGARFDKKVSQSKQTDKIKPTLLALQNGSMKEEGKVNIIPEKEVSAADAKAIVALKEKGAVVIPVAANSNYLLVNFVGADKVGLEELKLLEPLKDQLLWLKVANENLSDKDMEPIGKLTALMRLHVEGNPITDVGLQHFKNLSNLQYINLSGTKITQQGLLGLKGLKKLEKIYLYKVGTATFDKQLLKKTMPKTLIDTGGYIVPTLEGDTTIYKVEAAPM</sequence>
<dbReference type="Pfam" id="PF07635">
    <property type="entry name" value="PSCyt1"/>
    <property type="match status" value="1"/>
</dbReference>
<comment type="caution">
    <text evidence="6">The sequence shown here is derived from an EMBL/GenBank/DDBJ whole genome shotgun (WGS) entry which is preliminary data.</text>
</comment>
<feature type="domain" description="Cytochrome c" evidence="5">
    <location>
        <begin position="143"/>
        <end position="255"/>
    </location>
</feature>
<evidence type="ECO:0000256" key="3">
    <source>
        <dbReference type="PROSITE-ProRule" id="PRU00433"/>
    </source>
</evidence>
<evidence type="ECO:0000256" key="1">
    <source>
        <dbReference type="ARBA" id="ARBA00022723"/>
    </source>
</evidence>
<feature type="transmembrane region" description="Helical" evidence="4">
    <location>
        <begin position="107"/>
        <end position="127"/>
    </location>
</feature>
<feature type="transmembrane region" description="Helical" evidence="4">
    <location>
        <begin position="17"/>
        <end position="35"/>
    </location>
</feature>
<keyword evidence="1 3" id="KW-0479">Metal-binding</keyword>
<keyword evidence="4" id="KW-0812">Transmembrane</keyword>
<keyword evidence="7" id="KW-1185">Reference proteome</keyword>
<dbReference type="Pfam" id="PF13855">
    <property type="entry name" value="LRR_8"/>
    <property type="match status" value="1"/>
</dbReference>
<proteinExistence type="predicted"/>
<feature type="transmembrane region" description="Helical" evidence="4">
    <location>
        <begin position="82"/>
        <end position="100"/>
    </location>
</feature>
<accession>A0ABS9SLJ7</accession>
<evidence type="ECO:0000313" key="7">
    <source>
        <dbReference type="Proteomes" id="UP001202248"/>
    </source>
</evidence>
<dbReference type="InterPro" id="IPR009056">
    <property type="entry name" value="Cyt_c-like_dom"/>
</dbReference>
<dbReference type="PROSITE" id="PS51007">
    <property type="entry name" value="CYTC"/>
    <property type="match status" value="1"/>
</dbReference>
<keyword evidence="3" id="KW-0349">Heme</keyword>
<organism evidence="6 7">
    <name type="scientific">Niabella ginsengisoli</name>
    <dbReference type="NCBI Taxonomy" id="522298"/>
    <lineage>
        <taxon>Bacteria</taxon>
        <taxon>Pseudomonadati</taxon>
        <taxon>Bacteroidota</taxon>
        <taxon>Chitinophagia</taxon>
        <taxon>Chitinophagales</taxon>
        <taxon>Chitinophagaceae</taxon>
        <taxon>Niabella</taxon>
    </lineage>
</organism>
<evidence type="ECO:0000259" key="5">
    <source>
        <dbReference type="PROSITE" id="PS51007"/>
    </source>
</evidence>
<dbReference type="Proteomes" id="UP001202248">
    <property type="component" value="Unassembled WGS sequence"/>
</dbReference>
<dbReference type="PANTHER" id="PTHR35889">
    <property type="entry name" value="CYCLOINULO-OLIGOSACCHARIDE FRUCTANOTRANSFERASE-RELATED"/>
    <property type="match status" value="1"/>
</dbReference>
<name>A0ABS9SLJ7_9BACT</name>
<keyword evidence="4" id="KW-1133">Transmembrane helix</keyword>
<dbReference type="EMBL" id="JAKWBL010000003">
    <property type="protein sequence ID" value="MCH5599251.1"/>
    <property type="molecule type" value="Genomic_DNA"/>
</dbReference>
<protein>
    <recommendedName>
        <fullName evidence="5">Cytochrome c domain-containing protein</fullName>
    </recommendedName>
</protein>
<dbReference type="PANTHER" id="PTHR35889:SF3">
    <property type="entry name" value="F-BOX DOMAIN-CONTAINING PROTEIN"/>
    <property type="match status" value="1"/>
</dbReference>
<keyword evidence="4" id="KW-0472">Membrane</keyword>
<evidence type="ECO:0000313" key="6">
    <source>
        <dbReference type="EMBL" id="MCH5599251.1"/>
    </source>
</evidence>
<dbReference type="InterPro" id="IPR032675">
    <property type="entry name" value="LRR_dom_sf"/>
</dbReference>
<keyword evidence="2 3" id="KW-0408">Iron</keyword>
<gene>
    <name evidence="6" type="ORF">MKP09_15720</name>
</gene>